<sequence>MKKKFLLCTLAGFLLFSTASCSSDDSNTTEIEEVEVPNTLKDKFFDIEGATFKPGTIQGGEKDAINQINVNNFVINGGKAIMTITSTAELQSILIGLKGHDGFYEFKTTNEIQTRDLLYSYEVVLDLSQKLDLEVFELQIVGYITDGTRTVVYYREFQLIPAGTGELQISLSWDKEDDVDLHLVKKDSDRIYYGSKHLYNSEGIEIAELDIDSNPGCQLDGIKNENIYFHQLEDGEYAIYVDLYSKCTNAEAGSKYIVNVIVGGTSIRLSDHMMGKFADENPGSGNDPSQHVFIGAFSIVDGQFSSVVASERTSFTDTFRLNERLVYKK</sequence>
<gene>
    <name evidence="2" type="ORF">NCTC11179_01520</name>
</gene>
<dbReference type="EMBL" id="UGQL01000001">
    <property type="protein sequence ID" value="STZ27982.1"/>
    <property type="molecule type" value="Genomic_DNA"/>
</dbReference>
<evidence type="ECO:0000256" key="1">
    <source>
        <dbReference type="SAM" id="SignalP"/>
    </source>
</evidence>
<accession>A0A378RLS4</accession>
<keyword evidence="1" id="KW-0732">Signal</keyword>
<dbReference type="RefSeq" id="WP_115090817.1">
    <property type="nucleotide sequence ID" value="NZ_CP068107.1"/>
</dbReference>
<keyword evidence="3" id="KW-1185">Reference proteome</keyword>
<dbReference type="PROSITE" id="PS51257">
    <property type="entry name" value="PROKAR_LIPOPROTEIN"/>
    <property type="match status" value="1"/>
</dbReference>
<evidence type="ECO:0000313" key="3">
    <source>
        <dbReference type="Proteomes" id="UP000255024"/>
    </source>
</evidence>
<evidence type="ECO:0000313" key="2">
    <source>
        <dbReference type="EMBL" id="STZ27982.1"/>
    </source>
</evidence>
<organism evidence="2 3">
    <name type="scientific">Myroides odoratus</name>
    <name type="common">Flavobacterium odoratum</name>
    <dbReference type="NCBI Taxonomy" id="256"/>
    <lineage>
        <taxon>Bacteria</taxon>
        <taxon>Pseudomonadati</taxon>
        <taxon>Bacteroidota</taxon>
        <taxon>Flavobacteriia</taxon>
        <taxon>Flavobacteriales</taxon>
        <taxon>Flavobacteriaceae</taxon>
        <taxon>Myroides</taxon>
    </lineage>
</organism>
<dbReference type="AlphaFoldDB" id="A0A378RLS4"/>
<name>A0A378RLS4_MYROD</name>
<protein>
    <submittedName>
        <fullName evidence="2">Uncharacterized protein</fullName>
    </submittedName>
</protein>
<reference evidence="2 3" key="1">
    <citation type="submission" date="2018-06" db="EMBL/GenBank/DDBJ databases">
        <authorList>
            <consortium name="Pathogen Informatics"/>
            <person name="Doyle S."/>
        </authorList>
    </citation>
    <scope>NUCLEOTIDE SEQUENCE [LARGE SCALE GENOMIC DNA]</scope>
    <source>
        <strain evidence="2 3">NCTC11179</strain>
    </source>
</reference>
<feature type="signal peptide" evidence="1">
    <location>
        <begin position="1"/>
        <end position="22"/>
    </location>
</feature>
<feature type="chain" id="PRO_5017052833" evidence="1">
    <location>
        <begin position="23"/>
        <end position="329"/>
    </location>
</feature>
<proteinExistence type="predicted"/>
<dbReference type="Gene3D" id="2.60.120.380">
    <property type="match status" value="1"/>
</dbReference>
<dbReference type="Proteomes" id="UP000255024">
    <property type="component" value="Unassembled WGS sequence"/>
</dbReference>